<evidence type="ECO:0000313" key="5">
    <source>
        <dbReference type="EMBL" id="ASV69934.1"/>
    </source>
</evidence>
<keyword evidence="2" id="KW-0238">DNA-binding</keyword>
<dbReference type="InterPro" id="IPR036390">
    <property type="entry name" value="WH_DNA-bd_sf"/>
</dbReference>
<dbReference type="PANTHER" id="PTHR43537">
    <property type="entry name" value="TRANSCRIPTIONAL REGULATOR, GNTR FAMILY"/>
    <property type="match status" value="1"/>
</dbReference>
<evidence type="ECO:0000256" key="2">
    <source>
        <dbReference type="ARBA" id="ARBA00023125"/>
    </source>
</evidence>
<dbReference type="AlphaFoldDB" id="A0A248TNX9"/>
<dbReference type="InterPro" id="IPR008920">
    <property type="entry name" value="TF_FadR/GntR_C"/>
</dbReference>
<keyword evidence="6" id="KW-1185">Reference proteome</keyword>
<dbReference type="PANTHER" id="PTHR43537:SF5">
    <property type="entry name" value="UXU OPERON TRANSCRIPTIONAL REGULATOR"/>
    <property type="match status" value="1"/>
</dbReference>
<dbReference type="GO" id="GO:0003700">
    <property type="term" value="F:DNA-binding transcription factor activity"/>
    <property type="evidence" value="ECO:0007669"/>
    <property type="project" value="InterPro"/>
</dbReference>
<dbReference type="KEGG" id="bko:CKF48_03540"/>
<dbReference type="SMART" id="SM00895">
    <property type="entry name" value="FCD"/>
    <property type="match status" value="1"/>
</dbReference>
<dbReference type="GO" id="GO:0003677">
    <property type="term" value="F:DNA binding"/>
    <property type="evidence" value="ECO:0007669"/>
    <property type="project" value="UniProtKB-KW"/>
</dbReference>
<dbReference type="Pfam" id="PF00392">
    <property type="entry name" value="GntR"/>
    <property type="match status" value="1"/>
</dbReference>
<proteinExistence type="predicted"/>
<dbReference type="EMBL" id="CP022983">
    <property type="protein sequence ID" value="ASV69934.1"/>
    <property type="molecule type" value="Genomic_DNA"/>
</dbReference>
<dbReference type="InterPro" id="IPR011711">
    <property type="entry name" value="GntR_C"/>
</dbReference>
<evidence type="ECO:0000259" key="4">
    <source>
        <dbReference type="PROSITE" id="PS50949"/>
    </source>
</evidence>
<dbReference type="PRINTS" id="PR00035">
    <property type="entry name" value="HTHGNTR"/>
</dbReference>
<dbReference type="InterPro" id="IPR036388">
    <property type="entry name" value="WH-like_DNA-bd_sf"/>
</dbReference>
<dbReference type="Gene3D" id="1.10.10.10">
    <property type="entry name" value="Winged helix-like DNA-binding domain superfamily/Winged helix DNA-binding domain"/>
    <property type="match status" value="1"/>
</dbReference>
<dbReference type="InterPro" id="IPR000524">
    <property type="entry name" value="Tscrpt_reg_HTH_GntR"/>
</dbReference>
<dbReference type="PROSITE" id="PS50949">
    <property type="entry name" value="HTH_GNTR"/>
    <property type="match status" value="1"/>
</dbReference>
<evidence type="ECO:0000256" key="3">
    <source>
        <dbReference type="ARBA" id="ARBA00023163"/>
    </source>
</evidence>
<dbReference type="Gene3D" id="1.20.120.530">
    <property type="entry name" value="GntR ligand-binding domain-like"/>
    <property type="match status" value="1"/>
</dbReference>
<organism evidence="5 6">
    <name type="scientific">Cytobacillus kochii</name>
    <dbReference type="NCBI Taxonomy" id="859143"/>
    <lineage>
        <taxon>Bacteria</taxon>
        <taxon>Bacillati</taxon>
        <taxon>Bacillota</taxon>
        <taxon>Bacilli</taxon>
        <taxon>Bacillales</taxon>
        <taxon>Bacillaceae</taxon>
        <taxon>Cytobacillus</taxon>
    </lineage>
</organism>
<dbReference type="Proteomes" id="UP000215137">
    <property type="component" value="Chromosome"/>
</dbReference>
<accession>A0A248TNX9</accession>
<sequence length="239" mass="27122">MMSQKKKIHMIITEQLEGYIINQQLSSGDRLPPERVLATLFSSSRTSIREALKILEMKGVLEIRQGSGTYIRSVDCLTSEAPILSANPKTNIYEMLDLRKVLEVECAGLASSRATSTDIANIRHSLLAMETASTPEDGIHADFQFHLHIVYASHHSIFIKLMTNLTEHMKNTIKVTRSNRFAEDNKREKSTMEEHRDIYLAIASGNGNEARQLMSNHINRVRKELSESMLFNEQAESYL</sequence>
<gene>
    <name evidence="5" type="ORF">CKF48_03540</name>
</gene>
<keyword evidence="3" id="KW-0804">Transcription</keyword>
<protein>
    <recommendedName>
        <fullName evidence="4">HTH gntR-type domain-containing protein</fullName>
    </recommendedName>
</protein>
<name>A0A248TNX9_9BACI</name>
<reference evidence="5 6" key="1">
    <citation type="submission" date="2017-08" db="EMBL/GenBank/DDBJ databases">
        <title>Complete Genome Sequence of Bacillus kochii Oregon-R-modENCODE STRAIN BDGP4, isolated from Drosophila melanogaster gut.</title>
        <authorList>
            <person name="Wan K.H."/>
            <person name="Yu C."/>
            <person name="Park S."/>
            <person name="Hammonds A.S."/>
            <person name="Booth B.W."/>
            <person name="Celniker S.E."/>
        </authorList>
    </citation>
    <scope>NUCLEOTIDE SEQUENCE [LARGE SCALE GENOMIC DNA]</scope>
    <source>
        <strain evidence="5 6">BDGP4</strain>
    </source>
</reference>
<dbReference type="SUPFAM" id="SSF46785">
    <property type="entry name" value="Winged helix' DNA-binding domain"/>
    <property type="match status" value="1"/>
</dbReference>
<dbReference type="SMART" id="SM00345">
    <property type="entry name" value="HTH_GNTR"/>
    <property type="match status" value="1"/>
</dbReference>
<dbReference type="SUPFAM" id="SSF48008">
    <property type="entry name" value="GntR ligand-binding domain-like"/>
    <property type="match status" value="1"/>
</dbReference>
<keyword evidence="1" id="KW-0805">Transcription regulation</keyword>
<evidence type="ECO:0000313" key="6">
    <source>
        <dbReference type="Proteomes" id="UP000215137"/>
    </source>
</evidence>
<evidence type="ECO:0000256" key="1">
    <source>
        <dbReference type="ARBA" id="ARBA00023015"/>
    </source>
</evidence>
<dbReference type="OrthoDB" id="369138at2"/>
<dbReference type="CDD" id="cd07377">
    <property type="entry name" value="WHTH_GntR"/>
    <property type="match status" value="1"/>
</dbReference>
<dbReference type="Pfam" id="PF07729">
    <property type="entry name" value="FCD"/>
    <property type="match status" value="1"/>
</dbReference>
<feature type="domain" description="HTH gntR-type" evidence="4">
    <location>
        <begin position="6"/>
        <end position="74"/>
    </location>
</feature>